<protein>
    <recommendedName>
        <fullName evidence="2">C2H2-type domain-containing protein</fullName>
    </recommendedName>
</protein>
<keyword evidence="1" id="KW-0863">Zinc-finger</keyword>
<dbReference type="OrthoDB" id="10004641at2759"/>
<dbReference type="SMART" id="SM00355">
    <property type="entry name" value="ZnF_C2H2"/>
    <property type="match status" value="2"/>
</dbReference>
<evidence type="ECO:0000256" key="1">
    <source>
        <dbReference type="PROSITE-ProRule" id="PRU00042"/>
    </source>
</evidence>
<evidence type="ECO:0000259" key="2">
    <source>
        <dbReference type="PROSITE" id="PS50157"/>
    </source>
</evidence>
<dbReference type="Gene3D" id="3.30.160.60">
    <property type="entry name" value="Classic Zinc Finger"/>
    <property type="match status" value="1"/>
</dbReference>
<accession>A0A834M8N5</accession>
<name>A0A834M8N5_RHYFE</name>
<sequence>MYACPRCGKTYTKQNSYYYHVKKFCGIPPSFFCPIPACQFKSHLKCNLKKHVINVHTNFDRTGERLGYKL</sequence>
<organism evidence="3 4">
    <name type="scientific">Rhynchophorus ferrugineus</name>
    <name type="common">Red palm weevil</name>
    <name type="synonym">Curculio ferrugineus</name>
    <dbReference type="NCBI Taxonomy" id="354439"/>
    <lineage>
        <taxon>Eukaryota</taxon>
        <taxon>Metazoa</taxon>
        <taxon>Ecdysozoa</taxon>
        <taxon>Arthropoda</taxon>
        <taxon>Hexapoda</taxon>
        <taxon>Insecta</taxon>
        <taxon>Pterygota</taxon>
        <taxon>Neoptera</taxon>
        <taxon>Endopterygota</taxon>
        <taxon>Coleoptera</taxon>
        <taxon>Polyphaga</taxon>
        <taxon>Cucujiformia</taxon>
        <taxon>Curculionidae</taxon>
        <taxon>Dryophthorinae</taxon>
        <taxon>Rhynchophorus</taxon>
    </lineage>
</organism>
<gene>
    <name evidence="3" type="ORF">GWI33_014875</name>
</gene>
<keyword evidence="4" id="KW-1185">Reference proteome</keyword>
<dbReference type="EMBL" id="JAACXV010013785">
    <property type="protein sequence ID" value="KAF7272326.1"/>
    <property type="molecule type" value="Genomic_DNA"/>
</dbReference>
<comment type="caution">
    <text evidence="3">The sequence shown here is derived from an EMBL/GenBank/DDBJ whole genome shotgun (WGS) entry which is preliminary data.</text>
</comment>
<feature type="domain" description="C2H2-type" evidence="2">
    <location>
        <begin position="2"/>
        <end position="29"/>
    </location>
</feature>
<dbReference type="PROSITE" id="PS50157">
    <property type="entry name" value="ZINC_FINGER_C2H2_2"/>
    <property type="match status" value="1"/>
</dbReference>
<dbReference type="GO" id="GO:0008270">
    <property type="term" value="F:zinc ion binding"/>
    <property type="evidence" value="ECO:0007669"/>
    <property type="project" value="UniProtKB-KW"/>
</dbReference>
<keyword evidence="1" id="KW-0862">Zinc</keyword>
<dbReference type="AlphaFoldDB" id="A0A834M8N5"/>
<reference evidence="3" key="1">
    <citation type="submission" date="2020-08" db="EMBL/GenBank/DDBJ databases">
        <title>Genome sequencing and assembly of the red palm weevil Rhynchophorus ferrugineus.</title>
        <authorList>
            <person name="Dias G.B."/>
            <person name="Bergman C.M."/>
            <person name="Manee M."/>
        </authorList>
    </citation>
    <scope>NUCLEOTIDE SEQUENCE</scope>
    <source>
        <strain evidence="3">AA-2017</strain>
        <tissue evidence="3">Whole larva</tissue>
    </source>
</reference>
<dbReference type="InterPro" id="IPR013087">
    <property type="entry name" value="Znf_C2H2_type"/>
</dbReference>
<evidence type="ECO:0000313" key="4">
    <source>
        <dbReference type="Proteomes" id="UP000625711"/>
    </source>
</evidence>
<proteinExistence type="predicted"/>
<keyword evidence="1" id="KW-0479">Metal-binding</keyword>
<dbReference type="Proteomes" id="UP000625711">
    <property type="component" value="Unassembled WGS sequence"/>
</dbReference>
<evidence type="ECO:0000313" key="3">
    <source>
        <dbReference type="EMBL" id="KAF7272326.1"/>
    </source>
</evidence>